<organism evidence="6 7">
    <name type="scientific">Anolis carolinensis</name>
    <name type="common">Green anole</name>
    <name type="synonym">American chameleon</name>
    <dbReference type="NCBI Taxonomy" id="28377"/>
    <lineage>
        <taxon>Eukaryota</taxon>
        <taxon>Metazoa</taxon>
        <taxon>Chordata</taxon>
        <taxon>Craniata</taxon>
        <taxon>Vertebrata</taxon>
        <taxon>Euteleostomi</taxon>
        <taxon>Lepidosauria</taxon>
        <taxon>Squamata</taxon>
        <taxon>Bifurcata</taxon>
        <taxon>Unidentata</taxon>
        <taxon>Episquamata</taxon>
        <taxon>Toxicofera</taxon>
        <taxon>Iguania</taxon>
        <taxon>Dactyloidae</taxon>
        <taxon>Anolis</taxon>
    </lineage>
</organism>
<comment type="subcellular location">
    <subcellularLocation>
        <location evidence="1">Cytoplasm</location>
    </subcellularLocation>
</comment>
<dbReference type="PANTHER" id="PTHR22706">
    <property type="entry name" value="ASSEMBLY FACTOR FOR SPINDLE MICROTUBULES"/>
    <property type="match status" value="1"/>
</dbReference>
<proteinExistence type="predicted"/>
<reference evidence="6" key="2">
    <citation type="submission" date="2025-08" db="UniProtKB">
        <authorList>
            <consortium name="Ensembl"/>
        </authorList>
    </citation>
    <scope>IDENTIFICATION</scope>
</reference>
<evidence type="ECO:0000256" key="2">
    <source>
        <dbReference type="ARBA" id="ARBA00022490"/>
    </source>
</evidence>
<evidence type="ECO:0000313" key="6">
    <source>
        <dbReference type="Ensembl" id="ENSACAP00000037384.1"/>
    </source>
</evidence>
<keyword evidence="2" id="KW-0963">Cytoplasm</keyword>
<evidence type="ECO:0000256" key="3">
    <source>
        <dbReference type="ARBA" id="ARBA00022737"/>
    </source>
</evidence>
<feature type="coiled-coil region" evidence="5">
    <location>
        <begin position="231"/>
        <end position="267"/>
    </location>
</feature>
<protein>
    <submittedName>
        <fullName evidence="6">Spermatosis associated 17</fullName>
    </submittedName>
</protein>
<dbReference type="SUPFAM" id="SSF52540">
    <property type="entry name" value="P-loop containing nucleoside triphosphate hydrolases"/>
    <property type="match status" value="1"/>
</dbReference>
<dbReference type="Pfam" id="PF00612">
    <property type="entry name" value="IQ"/>
    <property type="match status" value="3"/>
</dbReference>
<dbReference type="Ensembl" id="ENSACAT00000052819.1">
    <property type="protein sequence ID" value="ENSACAP00000037384.1"/>
    <property type="gene ID" value="ENSACAG00000014917.4"/>
</dbReference>
<dbReference type="PANTHER" id="PTHR22706:SF1">
    <property type="entry name" value="ASSEMBLY FACTOR FOR SPINDLE MICROTUBULES"/>
    <property type="match status" value="1"/>
</dbReference>
<evidence type="ECO:0000256" key="4">
    <source>
        <dbReference type="ARBA" id="ARBA00022860"/>
    </source>
</evidence>
<keyword evidence="7" id="KW-1185">Reference proteome</keyword>
<dbReference type="InterPro" id="IPR051185">
    <property type="entry name" value="ASPM"/>
</dbReference>
<dbReference type="InterPro" id="IPR000048">
    <property type="entry name" value="IQ_motif_EF-hand-BS"/>
</dbReference>
<evidence type="ECO:0000256" key="1">
    <source>
        <dbReference type="ARBA" id="ARBA00004496"/>
    </source>
</evidence>
<dbReference type="Bgee" id="ENSACAG00000014917">
    <property type="expression patterns" value="Expressed in dewlap and 4 other cell types or tissues"/>
</dbReference>
<gene>
    <name evidence="6" type="primary">SPATA17</name>
</gene>
<dbReference type="CDD" id="cd23767">
    <property type="entry name" value="IQCD"/>
    <property type="match status" value="1"/>
</dbReference>
<reference evidence="6 7" key="1">
    <citation type="submission" date="2009-12" db="EMBL/GenBank/DDBJ databases">
        <title>The Genome Sequence of Anolis carolinensis (Green Anole Lizard).</title>
        <authorList>
            <consortium name="The Genome Sequencing Platform"/>
            <person name="Di Palma F."/>
            <person name="Alfoldi J."/>
            <person name="Heiman D."/>
            <person name="Young S."/>
            <person name="Grabherr M."/>
            <person name="Johnson J."/>
            <person name="Lander E.S."/>
            <person name="Lindblad-Toh K."/>
        </authorList>
    </citation>
    <scope>NUCLEOTIDE SEQUENCE [LARGE SCALE GENOMIC DNA]</scope>
    <source>
        <strain evidence="6 7">JBL SC #1</strain>
    </source>
</reference>
<dbReference type="InParanoid" id="A0A803TQ94"/>
<dbReference type="AlphaFoldDB" id="A0A803TQ94"/>
<keyword evidence="5" id="KW-0175">Coiled coil</keyword>
<dbReference type="InterPro" id="IPR027417">
    <property type="entry name" value="P-loop_NTPase"/>
</dbReference>
<dbReference type="Gene3D" id="1.20.5.190">
    <property type="match status" value="1"/>
</dbReference>
<dbReference type="GO" id="GO:0005516">
    <property type="term" value="F:calmodulin binding"/>
    <property type="evidence" value="ECO:0007669"/>
    <property type="project" value="UniProtKB-KW"/>
</dbReference>
<accession>A0A803TQ94</accession>
<dbReference type="GO" id="GO:0005737">
    <property type="term" value="C:cytoplasm"/>
    <property type="evidence" value="ECO:0007669"/>
    <property type="project" value="UniProtKB-SubCell"/>
</dbReference>
<evidence type="ECO:0000313" key="7">
    <source>
        <dbReference type="Proteomes" id="UP000001646"/>
    </source>
</evidence>
<reference evidence="6" key="3">
    <citation type="submission" date="2025-09" db="UniProtKB">
        <authorList>
            <consortium name="Ensembl"/>
        </authorList>
    </citation>
    <scope>IDENTIFICATION</scope>
</reference>
<dbReference type="GeneTree" id="ENSGT00390000011270"/>
<dbReference type="PROSITE" id="PS50096">
    <property type="entry name" value="IQ"/>
    <property type="match status" value="3"/>
</dbReference>
<sequence>MLPRKSRGARRKLGATIRSFGSQGGRRKTKQHRLFFPRRFTPFVRPSGLYFLSSPSAFTQFETTLSHIFHTHTNTPPCVVWYSPVAMATACTPSREAGWEGARMVTLARLQERLPGLKEDYFHRNRYVDQYRKSEYNAAVKIQSWLRGCKVRAYIRYLNKMMVFIQKWWRGYQARKIFRKMAETAYFIMKMNFYNEMAVRIQKRWRGYYVRKYIHNYYALKRYLEAIALNNEMIRKELEEFAEMKEKEEAKKALEREERKKDYLARKMHYLLSTEQIAGIYNSPYRKSPDPMELQLRKVKPLKEKKKQIPKELHWQACIDDSFGFQRVPALPPIQRQKPQGPFRDPAEVQQQRYKPFEEFLKVAASEASLKLAREKLKQEEWRNRVHDNVFLPFSGHEPDTYVPSMQRASKYGQSSYGLKHFREEHPEKWIGKKLSVSPSSSPEKTVGDFQEIYAEICKEKMLEVLLLFS</sequence>
<keyword evidence="3" id="KW-0677">Repeat</keyword>
<dbReference type="SMART" id="SM00015">
    <property type="entry name" value="IQ"/>
    <property type="match status" value="3"/>
</dbReference>
<name>A0A803TQ94_ANOCA</name>
<dbReference type="Proteomes" id="UP000001646">
    <property type="component" value="Chromosome 1"/>
</dbReference>
<evidence type="ECO:0000256" key="5">
    <source>
        <dbReference type="SAM" id="Coils"/>
    </source>
</evidence>
<keyword evidence="4" id="KW-0112">Calmodulin-binding</keyword>